<accession>A0AAJ0FYD0</accession>
<protein>
    <submittedName>
        <fullName evidence="1">Uncharacterized protein</fullName>
    </submittedName>
</protein>
<reference evidence="1" key="1">
    <citation type="submission" date="2023-06" db="EMBL/GenBank/DDBJ databases">
        <title>Conoideocrella luteorostrata (Hypocreales: Clavicipitaceae), a potential biocontrol fungus for elongate hemlock scale in United States Christmas tree production areas.</title>
        <authorList>
            <person name="Barrett H."/>
            <person name="Lovett B."/>
            <person name="Macias A.M."/>
            <person name="Stajich J.E."/>
            <person name="Kasson M.T."/>
        </authorList>
    </citation>
    <scope>NUCLEOTIDE SEQUENCE</scope>
    <source>
        <strain evidence="1">ARSEF 14590</strain>
    </source>
</reference>
<dbReference type="Proteomes" id="UP001251528">
    <property type="component" value="Unassembled WGS sequence"/>
</dbReference>
<dbReference type="InterPro" id="IPR053175">
    <property type="entry name" value="DHMBA_Reg_Transcription_Factor"/>
</dbReference>
<keyword evidence="2" id="KW-1185">Reference proteome</keyword>
<name>A0AAJ0FYD0_9HYPO</name>
<evidence type="ECO:0000313" key="1">
    <source>
        <dbReference type="EMBL" id="KAK2596246.1"/>
    </source>
</evidence>
<dbReference type="PANTHER" id="PTHR38791">
    <property type="entry name" value="ZN(II)2CYS6 TRANSCRIPTION FACTOR (EUROFUNG)-RELATED-RELATED"/>
    <property type="match status" value="1"/>
</dbReference>
<organism evidence="1 2">
    <name type="scientific">Conoideocrella luteorostrata</name>
    <dbReference type="NCBI Taxonomy" id="1105319"/>
    <lineage>
        <taxon>Eukaryota</taxon>
        <taxon>Fungi</taxon>
        <taxon>Dikarya</taxon>
        <taxon>Ascomycota</taxon>
        <taxon>Pezizomycotina</taxon>
        <taxon>Sordariomycetes</taxon>
        <taxon>Hypocreomycetidae</taxon>
        <taxon>Hypocreales</taxon>
        <taxon>Clavicipitaceae</taxon>
        <taxon>Conoideocrella</taxon>
    </lineage>
</organism>
<dbReference type="AlphaFoldDB" id="A0AAJ0FYD0"/>
<sequence>MHADAILLAQVINGEIELPSTSPHVKGQEGLLRLHTSGKSDLDNDVWISQPALAGILVQNITALSGQSAIALQHSRPSSSRHPGAFLLRDLLPAVCQAVTMALRNDRSDNVSAATLVSLQRLRDAKRKLNHWEETLPAAWEYEVVPNVQSSGKEVYPRSLVIFSDMRLVGPWMSYWLARHALLRSLLLLCTREGVDIEVSCLVAYRDEMLRVCDLICSSIPGVLGRSRCMASTDEAVGESPPAVHGFFSIRALYTCAQTPMVSEIQRKFIAESLNEIGLRLGIRQALVMKSSLLSLEFPK</sequence>
<comment type="caution">
    <text evidence="1">The sequence shown here is derived from an EMBL/GenBank/DDBJ whole genome shotgun (WGS) entry which is preliminary data.</text>
</comment>
<gene>
    <name evidence="1" type="ORF">QQS21_006338</name>
</gene>
<proteinExistence type="predicted"/>
<dbReference type="EMBL" id="JASWJB010000116">
    <property type="protein sequence ID" value="KAK2596246.1"/>
    <property type="molecule type" value="Genomic_DNA"/>
</dbReference>
<evidence type="ECO:0000313" key="2">
    <source>
        <dbReference type="Proteomes" id="UP001251528"/>
    </source>
</evidence>